<sequence length="148" mass="16383">MDRLTRNSIIISAGLFLFLIATLAWDRYGAAPRVWQLNTLLKEDPVLAQSPYRFRATVFLNGIVTLTSPLADMVSIETYVKTVDPSLADKPADDGALQAAEHAFRETELRAIAVMLAEPDVDSVVWALDRAWYHKHGVRLDMAPGTGT</sequence>
<organism evidence="1 2">
    <name type="scientific">Thiorhodococcus fuscus</name>
    <dbReference type="NCBI Taxonomy" id="527200"/>
    <lineage>
        <taxon>Bacteria</taxon>
        <taxon>Pseudomonadati</taxon>
        <taxon>Pseudomonadota</taxon>
        <taxon>Gammaproteobacteria</taxon>
        <taxon>Chromatiales</taxon>
        <taxon>Chromatiaceae</taxon>
        <taxon>Thiorhodococcus</taxon>
    </lineage>
</organism>
<evidence type="ECO:0000313" key="2">
    <source>
        <dbReference type="Proteomes" id="UP001597337"/>
    </source>
</evidence>
<keyword evidence="2" id="KW-1185">Reference proteome</keyword>
<accession>A0ABW4YDD3</accession>
<name>A0ABW4YDD3_9GAMM</name>
<protein>
    <submittedName>
        <fullName evidence="1">Uncharacterized protein</fullName>
    </submittedName>
</protein>
<reference evidence="2" key="1">
    <citation type="journal article" date="2019" name="Int. J. Syst. Evol. Microbiol.">
        <title>The Global Catalogue of Microorganisms (GCM) 10K type strain sequencing project: providing services to taxonomists for standard genome sequencing and annotation.</title>
        <authorList>
            <consortium name="The Broad Institute Genomics Platform"/>
            <consortium name="The Broad Institute Genome Sequencing Center for Infectious Disease"/>
            <person name="Wu L."/>
            <person name="Ma J."/>
        </authorList>
    </citation>
    <scope>NUCLEOTIDE SEQUENCE [LARGE SCALE GENOMIC DNA]</scope>
    <source>
        <strain evidence="2">KACC 12597</strain>
    </source>
</reference>
<comment type="caution">
    <text evidence="1">The sequence shown here is derived from an EMBL/GenBank/DDBJ whole genome shotgun (WGS) entry which is preliminary data.</text>
</comment>
<dbReference type="EMBL" id="JBHUHX010000052">
    <property type="protein sequence ID" value="MFD2113710.1"/>
    <property type="molecule type" value="Genomic_DNA"/>
</dbReference>
<evidence type="ECO:0000313" key="1">
    <source>
        <dbReference type="EMBL" id="MFD2113710.1"/>
    </source>
</evidence>
<dbReference type="Proteomes" id="UP001597337">
    <property type="component" value="Unassembled WGS sequence"/>
</dbReference>
<dbReference type="RefSeq" id="WP_386028538.1">
    <property type="nucleotide sequence ID" value="NZ_JBHUHX010000052.1"/>
</dbReference>
<gene>
    <name evidence="1" type="ORF">ACFSJC_17820</name>
</gene>
<proteinExistence type="predicted"/>